<dbReference type="AlphaFoldDB" id="A0A7T8QXD4"/>
<keyword evidence="2" id="KW-1185">Reference proteome</keyword>
<dbReference type="Proteomes" id="UP000595437">
    <property type="component" value="Chromosome 2"/>
</dbReference>
<sequence length="240" mass="27775">MSKNTIINRNSIWKLNVSLLEDEDTCSRINDVIRDSKALLERTWLSPCSTLKRIESRAKQIFIEKGKQAARRQRATLDRLSHLHRTNVNRTDVKEELDEIIDRRKFGAALRARSDLIDNNLKCTIPALASEKNIQSLRTISALRTNTGRVTNSPVEIGKEIASFYSALYKCRECKTDDTCSFCLKWRKKQEKISAEDIRDEYPQRHVGINLTELELPITKEEIIDYIRSYKKKFKSPGTS</sequence>
<reference evidence="2" key="1">
    <citation type="submission" date="2021-01" db="EMBL/GenBank/DDBJ databases">
        <title>Caligus Genome Assembly.</title>
        <authorList>
            <person name="Gallardo-Escarate C."/>
        </authorList>
    </citation>
    <scope>NUCLEOTIDE SEQUENCE [LARGE SCALE GENOMIC DNA]</scope>
</reference>
<organism evidence="1 2">
    <name type="scientific">Caligus rogercresseyi</name>
    <name type="common">Sea louse</name>
    <dbReference type="NCBI Taxonomy" id="217165"/>
    <lineage>
        <taxon>Eukaryota</taxon>
        <taxon>Metazoa</taxon>
        <taxon>Ecdysozoa</taxon>
        <taxon>Arthropoda</taxon>
        <taxon>Crustacea</taxon>
        <taxon>Multicrustacea</taxon>
        <taxon>Hexanauplia</taxon>
        <taxon>Copepoda</taxon>
        <taxon>Siphonostomatoida</taxon>
        <taxon>Caligidae</taxon>
        <taxon>Caligus</taxon>
    </lineage>
</organism>
<proteinExistence type="predicted"/>
<name>A0A7T8QXD4_CALRO</name>
<protein>
    <submittedName>
        <fullName evidence="1">Uncharacterized protein</fullName>
    </submittedName>
</protein>
<dbReference type="EMBL" id="CP045891">
    <property type="protein sequence ID" value="QQP58552.1"/>
    <property type="molecule type" value="Genomic_DNA"/>
</dbReference>
<dbReference type="SMR" id="A0A7T8QXD4"/>
<evidence type="ECO:0000313" key="1">
    <source>
        <dbReference type="EMBL" id="QQP58552.1"/>
    </source>
</evidence>
<feature type="non-terminal residue" evidence="1">
    <location>
        <position position="240"/>
    </location>
</feature>
<gene>
    <name evidence="1" type="ORF">FKW44_003912</name>
</gene>
<evidence type="ECO:0000313" key="2">
    <source>
        <dbReference type="Proteomes" id="UP000595437"/>
    </source>
</evidence>
<accession>A0A7T8QXD4</accession>